<gene>
    <name evidence="1" type="ORF">IQ276_01395</name>
</gene>
<evidence type="ECO:0000313" key="2">
    <source>
        <dbReference type="Proteomes" id="UP000622533"/>
    </source>
</evidence>
<comment type="caution">
    <text evidence="1">The sequence shown here is derived from an EMBL/GenBank/DDBJ whole genome shotgun (WGS) entry which is preliminary data.</text>
</comment>
<proteinExistence type="predicted"/>
<keyword evidence="2" id="KW-1185">Reference proteome</keyword>
<dbReference type="RefSeq" id="WP_193913069.1">
    <property type="nucleotide sequence ID" value="NZ_JADEXS020000001.1"/>
</dbReference>
<reference evidence="1" key="1">
    <citation type="submission" date="2020-10" db="EMBL/GenBank/DDBJ databases">
        <authorList>
            <person name="Castelo-Branco R."/>
            <person name="Eusebio N."/>
            <person name="Adriana R."/>
            <person name="Vieira A."/>
            <person name="Brugerolle De Fraissinette N."/>
            <person name="Rezende De Castro R."/>
            <person name="Schneider M.P."/>
            <person name="Vasconcelos V."/>
            <person name="Leao P.N."/>
        </authorList>
    </citation>
    <scope>NUCLEOTIDE SEQUENCE</scope>
    <source>
        <strain evidence="1">LEGE 12446</strain>
    </source>
</reference>
<accession>A0A8J6ZQX9</accession>
<dbReference type="EMBL" id="JADEXS010000009">
    <property type="protein sequence ID" value="MBE9021158.1"/>
    <property type="molecule type" value="Genomic_DNA"/>
</dbReference>
<name>A0A8J6ZQX9_DESMC</name>
<protein>
    <submittedName>
        <fullName evidence="1">Uncharacterized protein</fullName>
    </submittedName>
</protein>
<sequence>MSDLQAVVGRVLSDESFAQRLVESPEATLREVGVEPTPEVLEALQGVDIQAMQQLAAAFGQDKAA</sequence>
<dbReference type="AlphaFoldDB" id="A0A8J6ZQX9"/>
<dbReference type="NCBIfam" id="NF038399">
    <property type="entry name" value="NH_RiPP_Os17"/>
    <property type="match status" value="1"/>
</dbReference>
<evidence type="ECO:0000313" key="1">
    <source>
        <dbReference type="EMBL" id="MBE9021158.1"/>
    </source>
</evidence>
<organism evidence="1 2">
    <name type="scientific">Desmonostoc muscorum LEGE 12446</name>
    <dbReference type="NCBI Taxonomy" id="1828758"/>
    <lineage>
        <taxon>Bacteria</taxon>
        <taxon>Bacillati</taxon>
        <taxon>Cyanobacteriota</taxon>
        <taxon>Cyanophyceae</taxon>
        <taxon>Nostocales</taxon>
        <taxon>Nostocaceae</taxon>
        <taxon>Desmonostoc</taxon>
    </lineage>
</organism>
<dbReference type="Proteomes" id="UP000622533">
    <property type="component" value="Unassembled WGS sequence"/>
</dbReference>